<evidence type="ECO:0008006" key="6">
    <source>
        <dbReference type="Google" id="ProtNLM"/>
    </source>
</evidence>
<gene>
    <name evidence="4" type="ORF">MGL_3193</name>
</gene>
<keyword evidence="2" id="KW-0489">Methyltransferase</keyword>
<dbReference type="EMBL" id="AAYY01000011">
    <property type="protein sequence ID" value="EDP42435.1"/>
    <property type="molecule type" value="Genomic_DNA"/>
</dbReference>
<dbReference type="AlphaFoldDB" id="A8Q834"/>
<dbReference type="STRING" id="425265.A8Q834"/>
<keyword evidence="5" id="KW-1185">Reference proteome</keyword>
<dbReference type="GeneID" id="5853955"/>
<dbReference type="GO" id="GO:0008168">
    <property type="term" value="F:methyltransferase activity"/>
    <property type="evidence" value="ECO:0007669"/>
    <property type="project" value="UniProtKB-KW"/>
</dbReference>
<dbReference type="RefSeq" id="XP_001729649.1">
    <property type="nucleotide sequence ID" value="XM_001729597.1"/>
</dbReference>
<dbReference type="OrthoDB" id="411785at2759"/>
<dbReference type="PANTHER" id="PTHR12176:SF80">
    <property type="entry name" value="EEF1A LYSINE METHYLTRANSFERASE 4"/>
    <property type="match status" value="1"/>
</dbReference>
<dbReference type="VEuPathDB" id="FungiDB:MGL_3193"/>
<dbReference type="GO" id="GO:0032259">
    <property type="term" value="P:methylation"/>
    <property type="evidence" value="ECO:0007669"/>
    <property type="project" value="UniProtKB-KW"/>
</dbReference>
<keyword evidence="3" id="KW-0808">Transferase</keyword>
<reference evidence="4 5" key="1">
    <citation type="journal article" date="2007" name="Proc. Natl. Acad. Sci. U.S.A.">
        <title>Dandruff-associated Malassezia genomes reveal convergent and divergent virulence traits shared with plant and human fungal pathogens.</title>
        <authorList>
            <person name="Xu J."/>
            <person name="Saunders C.W."/>
            <person name="Hu P."/>
            <person name="Grant R.A."/>
            <person name="Boekhout T."/>
            <person name="Kuramae E.E."/>
            <person name="Kronstad J.W."/>
            <person name="Deangelis Y.M."/>
            <person name="Reeder N.L."/>
            <person name="Johnstone K.R."/>
            <person name="Leland M."/>
            <person name="Fieno A.M."/>
            <person name="Begley W.M."/>
            <person name="Sun Y."/>
            <person name="Lacey M.P."/>
            <person name="Chaudhary T."/>
            <person name="Keough T."/>
            <person name="Chu L."/>
            <person name="Sears R."/>
            <person name="Yuan B."/>
            <person name="Dawson T.L.Jr."/>
        </authorList>
    </citation>
    <scope>NUCLEOTIDE SEQUENCE [LARGE SCALE GENOMIC DNA]</scope>
    <source>
        <strain evidence="5">ATCC MYA-4612 / CBS 7966</strain>
    </source>
</reference>
<evidence type="ECO:0000313" key="4">
    <source>
        <dbReference type="EMBL" id="EDP42435.1"/>
    </source>
</evidence>
<evidence type="ECO:0000256" key="3">
    <source>
        <dbReference type="ARBA" id="ARBA00022679"/>
    </source>
</evidence>
<organism evidence="4 5">
    <name type="scientific">Malassezia globosa (strain ATCC MYA-4612 / CBS 7966)</name>
    <name type="common">Dandruff-associated fungus</name>
    <dbReference type="NCBI Taxonomy" id="425265"/>
    <lineage>
        <taxon>Eukaryota</taxon>
        <taxon>Fungi</taxon>
        <taxon>Dikarya</taxon>
        <taxon>Basidiomycota</taxon>
        <taxon>Ustilaginomycotina</taxon>
        <taxon>Malasseziomycetes</taxon>
        <taxon>Malasseziales</taxon>
        <taxon>Malasseziaceae</taxon>
        <taxon>Malassezia</taxon>
    </lineage>
</organism>
<evidence type="ECO:0000256" key="1">
    <source>
        <dbReference type="ARBA" id="ARBA00008361"/>
    </source>
</evidence>
<dbReference type="InParanoid" id="A8Q834"/>
<accession>A8Q834</accession>
<dbReference type="Gene3D" id="3.40.50.150">
    <property type="entry name" value="Vaccinia Virus protein VP39"/>
    <property type="match status" value="1"/>
</dbReference>
<comment type="caution">
    <text evidence="4">The sequence shown here is derived from an EMBL/GenBank/DDBJ whole genome shotgun (WGS) entry which is preliminary data.</text>
</comment>
<dbReference type="SUPFAM" id="SSF53335">
    <property type="entry name" value="S-adenosyl-L-methionine-dependent methyltransferases"/>
    <property type="match status" value="1"/>
</dbReference>
<sequence>MATDRSPDISAPENADFQKVEYWDKRYASEAEDTDFDWFRKVCTNARVYSHLLSIVISTLSKDMLDDGYTNIVNLDYSSVIIEKMRARVPELDWRIMDIRELEQHASTLGGPGTWDVIVDKGTMDALMAENGSVWNPSEQVLQNVAAEVQGVLQYAYSVIVCQRTYAQLIETCHGPVPLLHIRSTTFSKAAYAARCMDDRDSRAW</sequence>
<evidence type="ECO:0000313" key="5">
    <source>
        <dbReference type="Proteomes" id="UP000008837"/>
    </source>
</evidence>
<comment type="similarity">
    <text evidence="1">Belongs to the methyltransferase superfamily.</text>
</comment>
<name>A8Q834_MALGO</name>
<evidence type="ECO:0000256" key="2">
    <source>
        <dbReference type="ARBA" id="ARBA00022603"/>
    </source>
</evidence>
<dbReference type="Proteomes" id="UP000008837">
    <property type="component" value="Unassembled WGS sequence"/>
</dbReference>
<protein>
    <recommendedName>
        <fullName evidence="6">Methyltransferase domain-containing protein</fullName>
    </recommendedName>
</protein>
<dbReference type="InterPro" id="IPR051419">
    <property type="entry name" value="Lys/N-term_MeTrsfase_sf"/>
</dbReference>
<dbReference type="InterPro" id="IPR029063">
    <property type="entry name" value="SAM-dependent_MTases_sf"/>
</dbReference>
<dbReference type="KEGG" id="mgl:MGL_3193"/>
<dbReference type="PANTHER" id="PTHR12176">
    <property type="entry name" value="SAM-DEPENDENT METHYLTRANSFERASE SUPERFAMILY PROTEIN"/>
    <property type="match status" value="1"/>
</dbReference>
<proteinExistence type="inferred from homology"/>